<keyword evidence="2 4" id="KW-0732">Signal</keyword>
<protein>
    <submittedName>
        <fullName evidence="5">Uncharacterized protein</fullName>
    </submittedName>
</protein>
<gene>
    <name evidence="5" type="ORF">DSTB1V02_LOCUS13932</name>
</gene>
<name>A0A7R9FT23_9CRUS</name>
<dbReference type="InterPro" id="IPR032675">
    <property type="entry name" value="LRR_dom_sf"/>
</dbReference>
<organism evidence="5">
    <name type="scientific">Darwinula stevensoni</name>
    <dbReference type="NCBI Taxonomy" id="69355"/>
    <lineage>
        <taxon>Eukaryota</taxon>
        <taxon>Metazoa</taxon>
        <taxon>Ecdysozoa</taxon>
        <taxon>Arthropoda</taxon>
        <taxon>Crustacea</taxon>
        <taxon>Oligostraca</taxon>
        <taxon>Ostracoda</taxon>
        <taxon>Podocopa</taxon>
        <taxon>Podocopida</taxon>
        <taxon>Darwinulocopina</taxon>
        <taxon>Darwinuloidea</taxon>
        <taxon>Darwinulidae</taxon>
        <taxon>Darwinula</taxon>
    </lineage>
</organism>
<keyword evidence="1" id="KW-0433">Leucine-rich repeat</keyword>
<evidence type="ECO:0000256" key="3">
    <source>
        <dbReference type="ARBA" id="ARBA00022737"/>
    </source>
</evidence>
<keyword evidence="3" id="KW-0677">Repeat</keyword>
<reference evidence="5" key="1">
    <citation type="submission" date="2020-11" db="EMBL/GenBank/DDBJ databases">
        <authorList>
            <person name="Tran Van P."/>
        </authorList>
    </citation>
    <scope>NUCLEOTIDE SEQUENCE</scope>
</reference>
<dbReference type="GO" id="GO:0016020">
    <property type="term" value="C:membrane"/>
    <property type="evidence" value="ECO:0007669"/>
    <property type="project" value="TreeGrafter"/>
</dbReference>
<dbReference type="PANTHER" id="PTHR24364:SF18">
    <property type="entry name" value="LP06937P"/>
    <property type="match status" value="1"/>
</dbReference>
<evidence type="ECO:0000256" key="1">
    <source>
        <dbReference type="ARBA" id="ARBA00022614"/>
    </source>
</evidence>
<dbReference type="SUPFAM" id="SSF52058">
    <property type="entry name" value="L domain-like"/>
    <property type="match status" value="1"/>
</dbReference>
<feature type="chain" id="PRO_5036403174" evidence="4">
    <location>
        <begin position="25"/>
        <end position="353"/>
    </location>
</feature>
<evidence type="ECO:0000313" key="5">
    <source>
        <dbReference type="EMBL" id="CAD7254186.1"/>
    </source>
</evidence>
<evidence type="ECO:0000256" key="2">
    <source>
        <dbReference type="ARBA" id="ARBA00022729"/>
    </source>
</evidence>
<dbReference type="AlphaFoldDB" id="A0A7R9FT23"/>
<sequence>MNEPSTFVSPLFILLASIPGLTWQNLCPDPGDILPCTSAGADADNVIVDCSAVASSDQIFSTFNDAEFRLYENPAVKEIPEGAFGEISFKVIDLQASAVGSVHPSAHIPSGDRLHTLFVWSSALAEFPWDALERLTRLEVLWLEANALTTLGSFQSSSLQILQVSVNQIASSQAGCQCLNRSNAMSTEVFVSCSDDADGIHRIHLQVGIRCRKSCFDDLETFEEFSCSRCSLGSTLFDGSFQLRSQNVQSLYLDNFIASPESHAITGFSVNAFIGLSFNAIAELREGSFRPMLEVVPQGNCYLSFYANPIACDCSMDWIVLRPDFLQSVEGHCTDGTEFHNLDPQDFLGCLAM</sequence>
<proteinExistence type="predicted"/>
<evidence type="ECO:0000313" key="6">
    <source>
        <dbReference type="Proteomes" id="UP000677054"/>
    </source>
</evidence>
<dbReference type="EMBL" id="LR907750">
    <property type="protein sequence ID" value="CAD7254186.1"/>
    <property type="molecule type" value="Genomic_DNA"/>
</dbReference>
<dbReference type="Gene3D" id="3.80.10.10">
    <property type="entry name" value="Ribonuclease Inhibitor"/>
    <property type="match status" value="1"/>
</dbReference>
<dbReference type="PANTHER" id="PTHR24364">
    <property type="entry name" value="LP06937P"/>
    <property type="match status" value="1"/>
</dbReference>
<dbReference type="Proteomes" id="UP000677054">
    <property type="component" value="Unassembled WGS sequence"/>
</dbReference>
<dbReference type="InterPro" id="IPR052286">
    <property type="entry name" value="Wnt_signaling_inhibitor"/>
</dbReference>
<evidence type="ECO:0000256" key="4">
    <source>
        <dbReference type="SAM" id="SignalP"/>
    </source>
</evidence>
<accession>A0A7R9FT23</accession>
<dbReference type="OrthoDB" id="676979at2759"/>
<keyword evidence="6" id="KW-1185">Reference proteome</keyword>
<feature type="signal peptide" evidence="4">
    <location>
        <begin position="1"/>
        <end position="24"/>
    </location>
</feature>
<dbReference type="EMBL" id="CAJPEV010008232">
    <property type="protein sequence ID" value="CAG0905169.1"/>
    <property type="molecule type" value="Genomic_DNA"/>
</dbReference>